<dbReference type="AlphaFoldDB" id="D3AMT7"/>
<dbReference type="EMBL" id="ACIO01000482">
    <property type="protein sequence ID" value="EFC96867.1"/>
    <property type="molecule type" value="Genomic_DNA"/>
</dbReference>
<evidence type="ECO:0000313" key="2">
    <source>
        <dbReference type="Proteomes" id="UP000004968"/>
    </source>
</evidence>
<comment type="caution">
    <text evidence="1">The sequence shown here is derived from an EMBL/GenBank/DDBJ whole genome shotgun (WGS) entry which is preliminary data.</text>
</comment>
<gene>
    <name evidence="1" type="ORF">CLOSTHATH_04937</name>
</gene>
<dbReference type="HOGENOM" id="CLU_166056_0_0_9"/>
<dbReference type="Proteomes" id="UP000004968">
    <property type="component" value="Unassembled WGS sequence"/>
</dbReference>
<reference evidence="1 2" key="1">
    <citation type="submission" date="2010-01" db="EMBL/GenBank/DDBJ databases">
        <authorList>
            <person name="Weinstock G."/>
            <person name="Sodergren E."/>
            <person name="Clifton S."/>
            <person name="Fulton L."/>
            <person name="Fulton B."/>
            <person name="Courtney L."/>
            <person name="Fronick C."/>
            <person name="Harrison M."/>
            <person name="Strong C."/>
            <person name="Farmer C."/>
            <person name="Delahaunty K."/>
            <person name="Markovic C."/>
            <person name="Hall O."/>
            <person name="Minx P."/>
            <person name="Tomlinson C."/>
            <person name="Mitreva M."/>
            <person name="Nelson J."/>
            <person name="Hou S."/>
            <person name="Wollam A."/>
            <person name="Pepin K.H."/>
            <person name="Johnson M."/>
            <person name="Bhonagiri V."/>
            <person name="Nash W.E."/>
            <person name="Warren W."/>
            <person name="Chinwalla A."/>
            <person name="Mardis E.R."/>
            <person name="Wilson R.K."/>
        </authorList>
    </citation>
    <scope>NUCLEOTIDE SEQUENCE [LARGE SCALE GENOMIC DNA]</scope>
    <source>
        <strain evidence="1 2">DSM 13479</strain>
    </source>
</reference>
<proteinExistence type="predicted"/>
<evidence type="ECO:0000313" key="1">
    <source>
        <dbReference type="EMBL" id="EFC96867.1"/>
    </source>
</evidence>
<protein>
    <submittedName>
        <fullName evidence="1">Uncharacterized protein</fullName>
    </submittedName>
</protein>
<organism evidence="1 2">
    <name type="scientific">Hungatella hathewayi DSM 13479</name>
    <dbReference type="NCBI Taxonomy" id="566550"/>
    <lineage>
        <taxon>Bacteria</taxon>
        <taxon>Bacillati</taxon>
        <taxon>Bacillota</taxon>
        <taxon>Clostridia</taxon>
        <taxon>Lachnospirales</taxon>
        <taxon>Lachnospiraceae</taxon>
        <taxon>Hungatella</taxon>
    </lineage>
</organism>
<name>D3AMT7_9FIRM</name>
<sequence length="120" mass="14356">MNNRVDKERMFWYNKNRKKNVCSGRQKPDRKEKINTMKLTRNNLNEVLFENHDARLLIEDVVSHTQAGIYYYHDVEITLQAALKIWNRANEAEQNETPYHASFLEFERECRPQAAWCPAL</sequence>
<accession>D3AMT7</accession>